<dbReference type="HOGENOM" id="CLU_3184674_0_0_4"/>
<dbReference type="AlphaFoldDB" id="W0V8B4"/>
<gene>
    <name evidence="2" type="ORF">GJA_4452</name>
</gene>
<proteinExistence type="predicted"/>
<organism evidence="2 3">
    <name type="scientific">Janthinobacterium agaricidamnosum NBRC 102515 = DSM 9628</name>
    <dbReference type="NCBI Taxonomy" id="1349767"/>
    <lineage>
        <taxon>Bacteria</taxon>
        <taxon>Pseudomonadati</taxon>
        <taxon>Pseudomonadota</taxon>
        <taxon>Betaproteobacteria</taxon>
        <taxon>Burkholderiales</taxon>
        <taxon>Oxalobacteraceae</taxon>
        <taxon>Janthinobacterium</taxon>
    </lineage>
</organism>
<name>W0V8B4_9BURK</name>
<evidence type="ECO:0000256" key="1">
    <source>
        <dbReference type="SAM" id="MobiDB-lite"/>
    </source>
</evidence>
<dbReference type="EMBL" id="HG322949">
    <property type="protein sequence ID" value="CDG85059.1"/>
    <property type="molecule type" value="Genomic_DNA"/>
</dbReference>
<feature type="compositionally biased region" description="Basic and acidic residues" evidence="1">
    <location>
        <begin position="24"/>
        <end position="34"/>
    </location>
</feature>
<evidence type="ECO:0000313" key="2">
    <source>
        <dbReference type="EMBL" id="CDG85059.1"/>
    </source>
</evidence>
<protein>
    <submittedName>
        <fullName evidence="2">Uncharacterized protein</fullName>
    </submittedName>
</protein>
<dbReference type="KEGG" id="jag:GJA_4452"/>
<feature type="region of interest" description="Disordered" evidence="1">
    <location>
        <begin position="1"/>
        <end position="46"/>
    </location>
</feature>
<sequence length="46" mass="4885">MSKAGVSKDDQKKLLAEARAQGVDPEKIGADLHAGKTVSQLEHGRI</sequence>
<reference evidence="2 3" key="1">
    <citation type="journal article" date="2015" name="Genome Announc.">
        <title>Genome Sequence of Mushroom Soft-Rot Pathogen Janthinobacterium agaricidamnosum.</title>
        <authorList>
            <person name="Graupner K."/>
            <person name="Lackner G."/>
            <person name="Hertweck C."/>
        </authorList>
    </citation>
    <scope>NUCLEOTIDE SEQUENCE [LARGE SCALE GENOMIC DNA]</scope>
    <source>
        <strain evidence="3">NBRC 102515 / DSM 9628</strain>
    </source>
</reference>
<keyword evidence="3" id="KW-1185">Reference proteome</keyword>
<accession>W0V8B4</accession>
<dbReference type="Proteomes" id="UP000027604">
    <property type="component" value="Chromosome I"/>
</dbReference>
<feature type="compositionally biased region" description="Basic and acidic residues" evidence="1">
    <location>
        <begin position="1"/>
        <end position="16"/>
    </location>
</feature>
<dbReference type="PATRIC" id="fig|1349767.4.peg.1094"/>
<evidence type="ECO:0000313" key="3">
    <source>
        <dbReference type="Proteomes" id="UP000027604"/>
    </source>
</evidence>